<dbReference type="STRING" id="79929.MTBMA_c09320"/>
<dbReference type="KEGG" id="mmg:MTBMA_c09320"/>
<feature type="transmembrane region" description="Helical" evidence="1">
    <location>
        <begin position="209"/>
        <end position="228"/>
    </location>
</feature>
<name>D9PWC9_METTM</name>
<accession>D9PWC9</accession>
<gene>
    <name evidence="2" type="ordered locus">MTBMA_c09320</name>
</gene>
<evidence type="ECO:0008006" key="4">
    <source>
        <dbReference type="Google" id="ProtNLM"/>
    </source>
</evidence>
<keyword evidence="3" id="KW-1185">Reference proteome</keyword>
<sequence length="433" mass="48107">MRSSMPHSGVRGAVERVKGFIPGIAVPYIPLIIIGMLLIIKPYYLFPTHGDLDFHLVRAREIMINPSYGLLWDYLVYYPMGRPLGHPPLLHVILAGLWVLGGVRFAHSIMCILQILITIFTTSWVASRWYGRRAGLIAGTLVLASPRPDTLSVIMPAAYIPVLMVLTVYLLSEDRLSAAVTGTLALWTHFIALITVVPAVLADGVRRNLKVLLLLLPSFILWWAYFLTARGAPSEPVNGGYFSIGWLVFLILLYFGVPGLYLIRGRREFRPLVAYILTVLIAEILFDDVSRGLQYVALPLAVVGGYTGSRLIDNPSGAVRLVTGILIISSATVFVEQLLLTDIWWSDADIPFENRYYPLKEYIDIHTSPDDAVWASGSVADKVAWMTGRRVSNGRYGPPPGFRETHQDINIYSEDGGFVVRDKKNSTVAVIDP</sequence>
<dbReference type="AlphaFoldDB" id="D9PWC9"/>
<dbReference type="EMBL" id="CP001710">
    <property type="protein sequence ID" value="ADL58527.1"/>
    <property type="molecule type" value="Genomic_DNA"/>
</dbReference>
<dbReference type="Proteomes" id="UP000000345">
    <property type="component" value="Chromosome"/>
</dbReference>
<keyword evidence="1" id="KW-0472">Membrane</keyword>
<evidence type="ECO:0000313" key="3">
    <source>
        <dbReference type="Proteomes" id="UP000000345"/>
    </source>
</evidence>
<evidence type="ECO:0000256" key="1">
    <source>
        <dbReference type="SAM" id="Phobius"/>
    </source>
</evidence>
<dbReference type="OrthoDB" id="80086at2157"/>
<feature type="transmembrane region" description="Helical" evidence="1">
    <location>
        <begin position="20"/>
        <end position="40"/>
    </location>
</feature>
<feature type="transmembrane region" description="Helical" evidence="1">
    <location>
        <begin position="151"/>
        <end position="172"/>
    </location>
</feature>
<dbReference type="PaxDb" id="79929-MTBMA_c09320"/>
<organism evidence="2 3">
    <name type="scientific">Methanothermobacter marburgensis (strain ATCC BAA-927 / DSM 2133 / JCM 14651 / NBRC 100331 / OCM 82 / Marburg)</name>
    <name type="common">Methanobacterium thermoautotrophicum</name>
    <dbReference type="NCBI Taxonomy" id="79929"/>
    <lineage>
        <taxon>Archaea</taxon>
        <taxon>Methanobacteriati</taxon>
        <taxon>Methanobacteriota</taxon>
        <taxon>Methanomada group</taxon>
        <taxon>Methanobacteria</taxon>
        <taxon>Methanobacteriales</taxon>
        <taxon>Methanobacteriaceae</taxon>
        <taxon>Methanothermobacter</taxon>
    </lineage>
</organism>
<feature type="transmembrane region" description="Helical" evidence="1">
    <location>
        <begin position="112"/>
        <end position="130"/>
    </location>
</feature>
<reference key="1">
    <citation type="submission" date="2009-08" db="EMBL/GenBank/DDBJ databases">
        <title>The genome sequence of Methanothermobacter marburgensis.</title>
        <authorList>
            <person name="Kaster A."/>
            <person name="Seedorf H."/>
            <person name="Goenrich M."/>
            <person name="Wiezer A."/>
            <person name="Liesegang H."/>
            <person name="Thauer R."/>
            <person name="Gottschalk G."/>
        </authorList>
    </citation>
    <scope>NUCLEOTIDE SEQUENCE</scope>
    <source>
        <strain>Marburg</strain>
    </source>
</reference>
<feature type="transmembrane region" description="Helical" evidence="1">
    <location>
        <begin position="184"/>
        <end position="202"/>
    </location>
</feature>
<reference evidence="2 3" key="2">
    <citation type="journal article" date="2010" name="J. Bacteriol.">
        <title>Complete genome sequence of Methanothermobacter marburgensis, a methanoarchaeon model organism.</title>
        <authorList>
            <person name="Liesegang H."/>
            <person name="Kaster A.K."/>
            <person name="Wiezer A."/>
            <person name="Goenrich M."/>
            <person name="Wollherr A."/>
            <person name="Seedorf H."/>
            <person name="Gottschalk G."/>
            <person name="Thauer R.K."/>
        </authorList>
    </citation>
    <scope>NUCLEOTIDE SEQUENCE [LARGE SCALE GENOMIC DNA]</scope>
    <source>
        <strain evidence="3">ATCC BAA-927 / DSM 2133 / JCM 14651 / NBRC 100331 / OCM 82 / Marburg</strain>
    </source>
</reference>
<keyword evidence="1" id="KW-0812">Transmembrane</keyword>
<protein>
    <recommendedName>
        <fullName evidence="4">Glycosyltransferase RgtA/B/C/D-like domain-containing protein</fullName>
    </recommendedName>
</protein>
<keyword evidence="1" id="KW-1133">Transmembrane helix</keyword>
<proteinExistence type="predicted"/>
<dbReference type="HOGENOM" id="CLU_606382_0_0_2"/>
<evidence type="ECO:0000313" key="2">
    <source>
        <dbReference type="EMBL" id="ADL58527.1"/>
    </source>
</evidence>
<feature type="transmembrane region" description="Helical" evidence="1">
    <location>
        <begin position="240"/>
        <end position="262"/>
    </location>
</feature>